<gene>
    <name evidence="3" type="ORF">ACFPM3_21790</name>
</gene>
<keyword evidence="2" id="KW-1133">Transmembrane helix</keyword>
<sequence>MADLEKHLRDILDAAEPSVRLAGPAAARARAGRRAARRKAAVAVSSALTTAALVIVSWKALPADTAVRPDRHRPAQAPTQPPATGARGIETGALLPPSGVPYHAKASWKEVRTSTDSPQPLLAPTGHCPVEQPGGHPDRRRPTAQASRDYRSTSVSSGTARHALATYADAGSAGAAAASLDRVLRDRCELTWAAMGSAQLYTRPGDGARPAVEIVVMRSGKALSVVHTEGRVLFGSGYVDGPALRCMRMSLARLDPAAATPPEDAEDRAAREQKRC</sequence>
<feature type="region of interest" description="Disordered" evidence="1">
    <location>
        <begin position="68"/>
        <end position="158"/>
    </location>
</feature>
<keyword evidence="2" id="KW-0472">Membrane</keyword>
<dbReference type="Proteomes" id="UP001595829">
    <property type="component" value="Unassembled WGS sequence"/>
</dbReference>
<organism evidence="3 4">
    <name type="scientific">Streptomyces coeruleoprunus</name>
    <dbReference type="NCBI Taxonomy" id="285563"/>
    <lineage>
        <taxon>Bacteria</taxon>
        <taxon>Bacillati</taxon>
        <taxon>Actinomycetota</taxon>
        <taxon>Actinomycetes</taxon>
        <taxon>Kitasatosporales</taxon>
        <taxon>Streptomycetaceae</taxon>
        <taxon>Streptomyces</taxon>
    </lineage>
</organism>
<comment type="caution">
    <text evidence="3">The sequence shown here is derived from an EMBL/GenBank/DDBJ whole genome shotgun (WGS) entry which is preliminary data.</text>
</comment>
<evidence type="ECO:0000256" key="1">
    <source>
        <dbReference type="SAM" id="MobiDB-lite"/>
    </source>
</evidence>
<protein>
    <submittedName>
        <fullName evidence="3">Uncharacterized protein</fullName>
    </submittedName>
</protein>
<name>A0ABV9XHG3_9ACTN</name>
<evidence type="ECO:0000256" key="2">
    <source>
        <dbReference type="SAM" id="Phobius"/>
    </source>
</evidence>
<dbReference type="RefSeq" id="WP_380839885.1">
    <property type="nucleotide sequence ID" value="NZ_JBHMCZ010000003.1"/>
</dbReference>
<feature type="compositionally biased region" description="Low complexity" evidence="1">
    <location>
        <begin position="75"/>
        <end position="88"/>
    </location>
</feature>
<evidence type="ECO:0000313" key="3">
    <source>
        <dbReference type="EMBL" id="MFC5024761.1"/>
    </source>
</evidence>
<dbReference type="EMBL" id="JBHSJD010000017">
    <property type="protein sequence ID" value="MFC5024761.1"/>
    <property type="molecule type" value="Genomic_DNA"/>
</dbReference>
<reference evidence="4" key="1">
    <citation type="journal article" date="2019" name="Int. J. Syst. Evol. Microbiol.">
        <title>The Global Catalogue of Microorganisms (GCM) 10K type strain sequencing project: providing services to taxonomists for standard genome sequencing and annotation.</title>
        <authorList>
            <consortium name="The Broad Institute Genomics Platform"/>
            <consortium name="The Broad Institute Genome Sequencing Center for Infectious Disease"/>
            <person name="Wu L."/>
            <person name="Ma J."/>
        </authorList>
    </citation>
    <scope>NUCLEOTIDE SEQUENCE [LARGE SCALE GENOMIC DNA]</scope>
    <source>
        <strain evidence="4">CGMCC 4.1648</strain>
    </source>
</reference>
<feature type="transmembrane region" description="Helical" evidence="2">
    <location>
        <begin position="40"/>
        <end position="61"/>
    </location>
</feature>
<feature type="compositionally biased region" description="Basic and acidic residues" evidence="1">
    <location>
        <begin position="267"/>
        <end position="276"/>
    </location>
</feature>
<accession>A0ABV9XHG3</accession>
<evidence type="ECO:0000313" key="4">
    <source>
        <dbReference type="Proteomes" id="UP001595829"/>
    </source>
</evidence>
<feature type="region of interest" description="Disordered" evidence="1">
    <location>
        <begin position="255"/>
        <end position="276"/>
    </location>
</feature>
<keyword evidence="2" id="KW-0812">Transmembrane</keyword>
<keyword evidence="4" id="KW-1185">Reference proteome</keyword>
<proteinExistence type="predicted"/>